<dbReference type="NCBIfam" id="TIGR01251">
    <property type="entry name" value="ribP_PPkin"/>
    <property type="match status" value="1"/>
</dbReference>
<comment type="similarity">
    <text evidence="1">Belongs to the ribose-phosphate pyrophosphokinase family.</text>
</comment>
<dbReference type="GO" id="GO:0016301">
    <property type="term" value="F:kinase activity"/>
    <property type="evidence" value="ECO:0007669"/>
    <property type="project" value="UniProtKB-KW"/>
</dbReference>
<evidence type="ECO:0000313" key="13">
    <source>
        <dbReference type="Proteomes" id="UP001314263"/>
    </source>
</evidence>
<evidence type="ECO:0000256" key="2">
    <source>
        <dbReference type="ARBA" id="ARBA00013247"/>
    </source>
</evidence>
<dbReference type="GO" id="GO:0006015">
    <property type="term" value="P:5-phosphoribose 1-diphosphate biosynthetic process"/>
    <property type="evidence" value="ECO:0007669"/>
    <property type="project" value="TreeGrafter"/>
</dbReference>
<comment type="caution">
    <text evidence="12">The sequence shown here is derived from an EMBL/GenBank/DDBJ whole genome shotgun (WGS) entry which is preliminary data.</text>
</comment>
<evidence type="ECO:0000256" key="9">
    <source>
        <dbReference type="ARBA" id="ARBA00022842"/>
    </source>
</evidence>
<dbReference type="NCBIfam" id="NF002758">
    <property type="entry name" value="PRK02812.1"/>
    <property type="match status" value="1"/>
</dbReference>
<dbReference type="InterPro" id="IPR037515">
    <property type="entry name" value="Rib-P_diPkinase_bac"/>
</dbReference>
<evidence type="ECO:0000256" key="10">
    <source>
        <dbReference type="ARBA" id="ARBA00049535"/>
    </source>
</evidence>
<dbReference type="SMART" id="SM01400">
    <property type="entry name" value="Pribosyltran_N"/>
    <property type="match status" value="1"/>
</dbReference>
<feature type="domain" description="Ribose-phosphate pyrophosphokinase N-terminal" evidence="11">
    <location>
        <begin position="103"/>
        <end position="218"/>
    </location>
</feature>
<evidence type="ECO:0000256" key="6">
    <source>
        <dbReference type="ARBA" id="ARBA00022741"/>
    </source>
</evidence>
<keyword evidence="8" id="KW-0067">ATP-binding</keyword>
<dbReference type="InterPro" id="IPR029099">
    <property type="entry name" value="Pribosyltran_N"/>
</dbReference>
<dbReference type="GO" id="GO:0005524">
    <property type="term" value="F:ATP binding"/>
    <property type="evidence" value="ECO:0007669"/>
    <property type="project" value="UniProtKB-KW"/>
</dbReference>
<dbReference type="Pfam" id="PF14572">
    <property type="entry name" value="Pribosyl_synth"/>
    <property type="match status" value="1"/>
</dbReference>
<proteinExistence type="inferred from homology"/>
<evidence type="ECO:0000256" key="3">
    <source>
        <dbReference type="ARBA" id="ARBA00022679"/>
    </source>
</evidence>
<evidence type="ECO:0000256" key="1">
    <source>
        <dbReference type="ARBA" id="ARBA00006478"/>
    </source>
</evidence>
<evidence type="ECO:0000259" key="11">
    <source>
        <dbReference type="Pfam" id="PF13793"/>
    </source>
</evidence>
<evidence type="ECO:0000313" key="12">
    <source>
        <dbReference type="EMBL" id="CAK0785230.1"/>
    </source>
</evidence>
<dbReference type="InterPro" id="IPR000836">
    <property type="entry name" value="PRTase_dom"/>
</dbReference>
<keyword evidence="3" id="KW-0808">Transferase</keyword>
<dbReference type="InterPro" id="IPR029057">
    <property type="entry name" value="PRTase-like"/>
</dbReference>
<dbReference type="Gene3D" id="3.40.50.2020">
    <property type="match status" value="2"/>
</dbReference>
<keyword evidence="9" id="KW-0460">Magnesium</keyword>
<keyword evidence="6" id="KW-0547">Nucleotide-binding</keyword>
<gene>
    <name evidence="12" type="primary">PRS1</name>
    <name evidence="12" type="ORF">CVIRNUC_008436</name>
</gene>
<sequence>MTYIRPTEGIKSLGLMPSFPADVSKSSRQLVQQGLTMPKAHRPWQRMHCGIAESLHASSNGVNASTPARPVLDSHAWDATYMQAPLAQPYRSPKLPQAPNRLRIFAGTSNPALAQEVACYLGMDLSSIKIKRFADGEIYVQVQESIRGCDVFLVQPSCPPVNDHLMELLVMIDACKRASARSITAVIPYYGYARADRKTQGRESIAAKLTANLITEAGADRVLAMDLHSGQCVGYFDIPVDHVYGDSVILDYLASKRISTGDLVVVSPDVGGVARARAFAKKLSDAPLAIVDKRRSAHNISEVMNLIGDVKDKVAVLVDDMIDTAGTITNAAKVLHAEGAREVYACATHPVFSPPAIERLSSGVFQEVIVTNTIPVPHESFFPELTVLSVANLLGETIWRVYNSSSVMSLF</sequence>
<reference evidence="12 13" key="1">
    <citation type="submission" date="2023-10" db="EMBL/GenBank/DDBJ databases">
        <authorList>
            <person name="Maclean D."/>
            <person name="Macfadyen A."/>
        </authorList>
    </citation>
    <scope>NUCLEOTIDE SEQUENCE [LARGE SCALE GENOMIC DNA]</scope>
</reference>
<accession>A0AAV1IFJ5</accession>
<organism evidence="12 13">
    <name type="scientific">Coccomyxa viridis</name>
    <dbReference type="NCBI Taxonomy" id="1274662"/>
    <lineage>
        <taxon>Eukaryota</taxon>
        <taxon>Viridiplantae</taxon>
        <taxon>Chlorophyta</taxon>
        <taxon>core chlorophytes</taxon>
        <taxon>Trebouxiophyceae</taxon>
        <taxon>Trebouxiophyceae incertae sedis</taxon>
        <taxon>Coccomyxaceae</taxon>
        <taxon>Coccomyxa</taxon>
    </lineage>
</organism>
<dbReference type="GO" id="GO:0005737">
    <property type="term" value="C:cytoplasm"/>
    <property type="evidence" value="ECO:0007669"/>
    <property type="project" value="TreeGrafter"/>
</dbReference>
<dbReference type="EMBL" id="CAUYUE010000012">
    <property type="protein sequence ID" value="CAK0785230.1"/>
    <property type="molecule type" value="Genomic_DNA"/>
</dbReference>
<dbReference type="EC" id="2.7.6.1" evidence="2"/>
<dbReference type="CDD" id="cd06223">
    <property type="entry name" value="PRTases_typeI"/>
    <property type="match status" value="1"/>
</dbReference>
<dbReference type="HAMAP" id="MF_00583_B">
    <property type="entry name" value="RibP_PPkinase_B"/>
    <property type="match status" value="1"/>
</dbReference>
<dbReference type="SUPFAM" id="SSF53271">
    <property type="entry name" value="PRTase-like"/>
    <property type="match status" value="1"/>
</dbReference>
<comment type="catalytic activity">
    <reaction evidence="10">
        <text>D-ribose 5-phosphate + ATP = 5-phospho-alpha-D-ribose 1-diphosphate + AMP + H(+)</text>
        <dbReference type="Rhea" id="RHEA:15609"/>
        <dbReference type="ChEBI" id="CHEBI:15378"/>
        <dbReference type="ChEBI" id="CHEBI:30616"/>
        <dbReference type="ChEBI" id="CHEBI:58017"/>
        <dbReference type="ChEBI" id="CHEBI:78346"/>
        <dbReference type="ChEBI" id="CHEBI:456215"/>
        <dbReference type="EC" id="2.7.6.1"/>
    </reaction>
</comment>
<dbReference type="GO" id="GO:0006164">
    <property type="term" value="P:purine nucleotide biosynthetic process"/>
    <property type="evidence" value="ECO:0007669"/>
    <property type="project" value="TreeGrafter"/>
</dbReference>
<name>A0AAV1IFJ5_9CHLO</name>
<dbReference type="NCBIfam" id="NF002320">
    <property type="entry name" value="PRK01259.1"/>
    <property type="match status" value="1"/>
</dbReference>
<keyword evidence="5" id="KW-0545">Nucleotide biosynthesis</keyword>
<evidence type="ECO:0000256" key="5">
    <source>
        <dbReference type="ARBA" id="ARBA00022727"/>
    </source>
</evidence>
<dbReference type="PANTHER" id="PTHR10210:SF41">
    <property type="entry name" value="RIBOSE-PHOSPHATE PYROPHOSPHOKINASE 1, CHLOROPLASTIC"/>
    <property type="match status" value="1"/>
</dbReference>
<keyword evidence="13" id="KW-1185">Reference proteome</keyword>
<dbReference type="Pfam" id="PF13793">
    <property type="entry name" value="Pribosyltran_N"/>
    <property type="match status" value="1"/>
</dbReference>
<dbReference type="GO" id="GO:0004749">
    <property type="term" value="F:ribose phosphate diphosphokinase activity"/>
    <property type="evidence" value="ECO:0007669"/>
    <property type="project" value="UniProtKB-EC"/>
</dbReference>
<dbReference type="AlphaFoldDB" id="A0AAV1IFJ5"/>
<dbReference type="GO" id="GO:0000287">
    <property type="term" value="F:magnesium ion binding"/>
    <property type="evidence" value="ECO:0007669"/>
    <property type="project" value="InterPro"/>
</dbReference>
<dbReference type="PANTHER" id="PTHR10210">
    <property type="entry name" value="RIBOSE-PHOSPHATE DIPHOSPHOKINASE FAMILY MEMBER"/>
    <property type="match status" value="1"/>
</dbReference>
<dbReference type="FunFam" id="3.40.50.2020:FF:000007">
    <property type="entry name" value="Ribose-phosphate pyrophosphokinase"/>
    <property type="match status" value="1"/>
</dbReference>
<dbReference type="GO" id="GO:0002189">
    <property type="term" value="C:ribose phosphate diphosphokinase complex"/>
    <property type="evidence" value="ECO:0007669"/>
    <property type="project" value="TreeGrafter"/>
</dbReference>
<evidence type="ECO:0000256" key="8">
    <source>
        <dbReference type="ARBA" id="ARBA00022840"/>
    </source>
</evidence>
<keyword evidence="4" id="KW-0479">Metal-binding</keyword>
<keyword evidence="7" id="KW-0418">Kinase</keyword>
<evidence type="ECO:0000256" key="7">
    <source>
        <dbReference type="ARBA" id="ARBA00022777"/>
    </source>
</evidence>
<dbReference type="InterPro" id="IPR005946">
    <property type="entry name" value="Rib-P_diPkinase"/>
</dbReference>
<protein>
    <recommendedName>
        <fullName evidence="2">ribose-phosphate diphosphokinase</fullName>
        <ecNumber evidence="2">2.7.6.1</ecNumber>
    </recommendedName>
</protein>
<dbReference type="Proteomes" id="UP001314263">
    <property type="component" value="Unassembled WGS sequence"/>
</dbReference>
<evidence type="ECO:0000256" key="4">
    <source>
        <dbReference type="ARBA" id="ARBA00022723"/>
    </source>
</evidence>